<dbReference type="InterPro" id="IPR028978">
    <property type="entry name" value="Chorismate_lyase_/UTRA_dom_sf"/>
</dbReference>
<dbReference type="PRINTS" id="PR00035">
    <property type="entry name" value="HTHGNTR"/>
</dbReference>
<dbReference type="Proteomes" id="UP000306509">
    <property type="component" value="Unassembled WGS sequence"/>
</dbReference>
<dbReference type="STRING" id="180332.GCA_000797495_01112"/>
<sequence>MSERLPAYLKVYQQLKNDILDEKYKVGEMIPVERQLEEIYSVSRITIRKAVELLAEENYVEVRQGRGTRVLDYKARQSLNCVTSVTETLRKKGFTVTTKSMYIDTLVPPAHVSQILQLGDREKAARVQRIQLADGQPIVIMKNYIPESLVPGIAGYCSQFSALYQFLEDTYHIEIDEAADKIFAKNAEFEEAQMLEVEVGEALLCIQRRCSQRGKPVCFDDVTIIGKKYELYTNMTGRNKNSI</sequence>
<gene>
    <name evidence="5" type="primary">dasR_3</name>
    <name evidence="5" type="ORF">DSM106044_03711</name>
</gene>
<proteinExistence type="predicted"/>
<evidence type="ECO:0000256" key="1">
    <source>
        <dbReference type="ARBA" id="ARBA00023015"/>
    </source>
</evidence>
<feature type="domain" description="HTH gntR-type" evidence="4">
    <location>
        <begin position="5"/>
        <end position="73"/>
    </location>
</feature>
<accession>A0A4U8Q510</accession>
<keyword evidence="6" id="KW-1185">Reference proteome</keyword>
<dbReference type="Pfam" id="PF00392">
    <property type="entry name" value="GntR"/>
    <property type="match status" value="1"/>
</dbReference>
<keyword evidence="3" id="KW-0804">Transcription</keyword>
<dbReference type="InterPro" id="IPR036390">
    <property type="entry name" value="WH_DNA-bd_sf"/>
</dbReference>
<comment type="caution">
    <text evidence="5">The sequence shown here is derived from an EMBL/GenBank/DDBJ whole genome shotgun (WGS) entry which is preliminary data.</text>
</comment>
<dbReference type="CDD" id="cd07377">
    <property type="entry name" value="WHTH_GntR"/>
    <property type="match status" value="1"/>
</dbReference>
<dbReference type="InterPro" id="IPR000524">
    <property type="entry name" value="Tscrpt_reg_HTH_GntR"/>
</dbReference>
<dbReference type="GO" id="GO:0003677">
    <property type="term" value="F:DNA binding"/>
    <property type="evidence" value="ECO:0007669"/>
    <property type="project" value="UniProtKB-KW"/>
</dbReference>
<dbReference type="SMART" id="SM00345">
    <property type="entry name" value="HTH_GNTR"/>
    <property type="match status" value="1"/>
</dbReference>
<evidence type="ECO:0000259" key="4">
    <source>
        <dbReference type="PROSITE" id="PS50949"/>
    </source>
</evidence>
<dbReference type="Pfam" id="PF07702">
    <property type="entry name" value="UTRA"/>
    <property type="match status" value="1"/>
</dbReference>
<dbReference type="Gene3D" id="3.40.1410.10">
    <property type="entry name" value="Chorismate lyase-like"/>
    <property type="match status" value="1"/>
</dbReference>
<dbReference type="SMART" id="SM00866">
    <property type="entry name" value="UTRA"/>
    <property type="match status" value="1"/>
</dbReference>
<dbReference type="PANTHER" id="PTHR44846">
    <property type="entry name" value="MANNOSYL-D-GLYCERATE TRANSPORT/METABOLISM SYSTEM REPRESSOR MNGR-RELATED"/>
    <property type="match status" value="1"/>
</dbReference>
<dbReference type="EMBL" id="QGQD01000069">
    <property type="protein sequence ID" value="TLC99508.1"/>
    <property type="molecule type" value="Genomic_DNA"/>
</dbReference>
<reference evidence="5 6" key="1">
    <citation type="journal article" date="2019" name="Anaerobe">
        <title>Detection of Robinsoniella peoriensis in multiple bone samples of a trauma patient.</title>
        <authorList>
            <person name="Schrottner P."/>
            <person name="Hartwich K."/>
            <person name="Bunk B."/>
            <person name="Schober I."/>
            <person name="Helbig S."/>
            <person name="Rudolph W.W."/>
            <person name="Gunzer F."/>
        </authorList>
    </citation>
    <scope>NUCLEOTIDE SEQUENCE [LARGE SCALE GENOMIC DNA]</scope>
    <source>
        <strain evidence="5 6">DSM 106044</strain>
    </source>
</reference>
<dbReference type="InterPro" id="IPR036388">
    <property type="entry name" value="WH-like_DNA-bd_sf"/>
</dbReference>
<protein>
    <submittedName>
        <fullName evidence="5">HTH-type transcriptional repressor DasR</fullName>
    </submittedName>
</protein>
<dbReference type="PROSITE" id="PS50949">
    <property type="entry name" value="HTH_GNTR"/>
    <property type="match status" value="1"/>
</dbReference>
<organism evidence="5 6">
    <name type="scientific">Robinsoniella peoriensis</name>
    <dbReference type="NCBI Taxonomy" id="180332"/>
    <lineage>
        <taxon>Bacteria</taxon>
        <taxon>Bacillati</taxon>
        <taxon>Bacillota</taxon>
        <taxon>Clostridia</taxon>
        <taxon>Lachnospirales</taxon>
        <taxon>Lachnospiraceae</taxon>
        <taxon>Robinsoniella</taxon>
    </lineage>
</organism>
<dbReference type="RefSeq" id="WP_027292232.1">
    <property type="nucleotide sequence ID" value="NZ_CAUSDN010000096.1"/>
</dbReference>
<dbReference type="SUPFAM" id="SSF46785">
    <property type="entry name" value="Winged helix' DNA-binding domain"/>
    <property type="match status" value="1"/>
</dbReference>
<dbReference type="GO" id="GO:0003700">
    <property type="term" value="F:DNA-binding transcription factor activity"/>
    <property type="evidence" value="ECO:0007669"/>
    <property type="project" value="InterPro"/>
</dbReference>
<name>A0A4U8Q510_9FIRM</name>
<evidence type="ECO:0000256" key="2">
    <source>
        <dbReference type="ARBA" id="ARBA00023125"/>
    </source>
</evidence>
<keyword evidence="2" id="KW-0238">DNA-binding</keyword>
<dbReference type="GO" id="GO:0045892">
    <property type="term" value="P:negative regulation of DNA-templated transcription"/>
    <property type="evidence" value="ECO:0007669"/>
    <property type="project" value="TreeGrafter"/>
</dbReference>
<dbReference type="SUPFAM" id="SSF64288">
    <property type="entry name" value="Chorismate lyase-like"/>
    <property type="match status" value="1"/>
</dbReference>
<evidence type="ECO:0000313" key="5">
    <source>
        <dbReference type="EMBL" id="TLC99508.1"/>
    </source>
</evidence>
<dbReference type="AlphaFoldDB" id="A0A4U8Q510"/>
<evidence type="ECO:0000256" key="3">
    <source>
        <dbReference type="ARBA" id="ARBA00023163"/>
    </source>
</evidence>
<dbReference type="InterPro" id="IPR011663">
    <property type="entry name" value="UTRA"/>
</dbReference>
<evidence type="ECO:0000313" key="6">
    <source>
        <dbReference type="Proteomes" id="UP000306509"/>
    </source>
</evidence>
<keyword evidence="1" id="KW-0805">Transcription regulation</keyword>
<dbReference type="InterPro" id="IPR050679">
    <property type="entry name" value="Bact_HTH_transcr_reg"/>
</dbReference>
<dbReference type="Gene3D" id="1.10.10.10">
    <property type="entry name" value="Winged helix-like DNA-binding domain superfamily/Winged helix DNA-binding domain"/>
    <property type="match status" value="1"/>
</dbReference>
<dbReference type="PANTHER" id="PTHR44846:SF1">
    <property type="entry name" value="MANNOSYL-D-GLYCERATE TRANSPORT_METABOLISM SYSTEM REPRESSOR MNGR-RELATED"/>
    <property type="match status" value="1"/>
</dbReference>